<evidence type="ECO:0000259" key="1">
    <source>
        <dbReference type="Pfam" id="PF03781"/>
    </source>
</evidence>
<dbReference type="InterPro" id="IPR005532">
    <property type="entry name" value="SUMF_dom"/>
</dbReference>
<dbReference type="InterPro" id="IPR042095">
    <property type="entry name" value="SUMF_sf"/>
</dbReference>
<organism evidence="2 3">
    <name type="scientific">Pelatocladus maniniholoensis HA4357-MV3</name>
    <dbReference type="NCBI Taxonomy" id="1117104"/>
    <lineage>
        <taxon>Bacteria</taxon>
        <taxon>Bacillati</taxon>
        <taxon>Cyanobacteriota</taxon>
        <taxon>Cyanophyceae</taxon>
        <taxon>Nostocales</taxon>
        <taxon>Nostocaceae</taxon>
        <taxon>Pelatocladus</taxon>
    </lineage>
</organism>
<dbReference type="SUPFAM" id="SSF56436">
    <property type="entry name" value="C-type lectin-like"/>
    <property type="match status" value="1"/>
</dbReference>
<dbReference type="Gene3D" id="3.90.1580.10">
    <property type="entry name" value="paralog of FGE (formylglycine-generating enzyme)"/>
    <property type="match status" value="1"/>
</dbReference>
<protein>
    <submittedName>
        <fullName evidence="2">SUMF1/EgtB/PvdO family nonheme iron enzyme</fullName>
    </submittedName>
</protein>
<sequence length="40" mass="4594">MLRGGSWLLIPRNCRCANRNRNNPDNRNNNVGFRLVVLVA</sequence>
<evidence type="ECO:0000313" key="3">
    <source>
        <dbReference type="Proteomes" id="UP000813215"/>
    </source>
</evidence>
<accession>A0A9E3LVW4</accession>
<gene>
    <name evidence="2" type="ORF">KME28_24525</name>
</gene>
<dbReference type="Proteomes" id="UP000813215">
    <property type="component" value="Unassembled WGS sequence"/>
</dbReference>
<reference evidence="2" key="1">
    <citation type="submission" date="2021-05" db="EMBL/GenBank/DDBJ databases">
        <authorList>
            <person name="Pietrasiak N."/>
            <person name="Ward R."/>
            <person name="Stajich J.E."/>
            <person name="Kurbessoian T."/>
        </authorList>
    </citation>
    <scope>NUCLEOTIDE SEQUENCE</scope>
    <source>
        <strain evidence="2">HA4357-MV3</strain>
    </source>
</reference>
<evidence type="ECO:0000313" key="2">
    <source>
        <dbReference type="EMBL" id="MBW4434789.1"/>
    </source>
</evidence>
<reference evidence="2" key="2">
    <citation type="journal article" date="2022" name="Microbiol. Resour. Announc.">
        <title>Metagenome Sequencing to Explore Phylogenomics of Terrestrial Cyanobacteria.</title>
        <authorList>
            <person name="Ward R.D."/>
            <person name="Stajich J.E."/>
            <person name="Johansen J.R."/>
            <person name="Huntemann M."/>
            <person name="Clum A."/>
            <person name="Foster B."/>
            <person name="Foster B."/>
            <person name="Roux S."/>
            <person name="Palaniappan K."/>
            <person name="Varghese N."/>
            <person name="Mukherjee S."/>
            <person name="Reddy T.B.K."/>
            <person name="Daum C."/>
            <person name="Copeland A."/>
            <person name="Chen I.A."/>
            <person name="Ivanova N.N."/>
            <person name="Kyrpides N.C."/>
            <person name="Shapiro N."/>
            <person name="Eloe-Fadrosh E.A."/>
            <person name="Pietrasiak N."/>
        </authorList>
    </citation>
    <scope>NUCLEOTIDE SEQUENCE</scope>
    <source>
        <strain evidence="2">HA4357-MV3</strain>
    </source>
</reference>
<dbReference type="InterPro" id="IPR016187">
    <property type="entry name" value="CTDL_fold"/>
</dbReference>
<feature type="domain" description="Sulfatase-modifying factor enzyme-like" evidence="1">
    <location>
        <begin position="2"/>
        <end position="36"/>
    </location>
</feature>
<proteinExistence type="predicted"/>
<comment type="caution">
    <text evidence="2">The sequence shown here is derived from an EMBL/GenBank/DDBJ whole genome shotgun (WGS) entry which is preliminary data.</text>
</comment>
<dbReference type="EMBL" id="JAHHHW010000143">
    <property type="protein sequence ID" value="MBW4434789.1"/>
    <property type="molecule type" value="Genomic_DNA"/>
</dbReference>
<name>A0A9E3LVW4_9NOST</name>
<dbReference type="Pfam" id="PF03781">
    <property type="entry name" value="FGE-sulfatase"/>
    <property type="match status" value="1"/>
</dbReference>
<dbReference type="AlphaFoldDB" id="A0A9E3LVW4"/>